<proteinExistence type="predicted"/>
<gene>
    <name evidence="2" type="ORF">M231_04898</name>
</gene>
<accession>A0A4Q1BJC1</accession>
<dbReference type="Proteomes" id="UP000289152">
    <property type="component" value="Unassembled WGS sequence"/>
</dbReference>
<dbReference type="SMART" id="SM01343">
    <property type="entry name" value="FATC"/>
    <property type="match status" value="1"/>
</dbReference>
<dbReference type="STRING" id="5217.A0A4Q1BJC1"/>
<evidence type="ECO:0000259" key="1">
    <source>
        <dbReference type="PROSITE" id="PS51190"/>
    </source>
</evidence>
<dbReference type="PROSITE" id="PS51190">
    <property type="entry name" value="FATC"/>
    <property type="match status" value="1"/>
</dbReference>
<sequence>MAKAGAGGMTNQKALSVLAEIERKLAGHDQVTGGVIPVKQQVQQLIEEATDLRNLSQGYVLGWIPHW</sequence>
<dbReference type="InterPro" id="IPR003152">
    <property type="entry name" value="FATC_dom"/>
</dbReference>
<dbReference type="Pfam" id="PF02260">
    <property type="entry name" value="FATC"/>
    <property type="match status" value="1"/>
</dbReference>
<comment type="caution">
    <text evidence="2">The sequence shown here is derived from an EMBL/GenBank/DDBJ whole genome shotgun (WGS) entry which is preliminary data.</text>
</comment>
<feature type="domain" description="FATC" evidence="1">
    <location>
        <begin position="34"/>
        <end position="67"/>
    </location>
</feature>
<keyword evidence="3" id="KW-1185">Reference proteome</keyword>
<dbReference type="EMBL" id="SDIL01000059">
    <property type="protein sequence ID" value="RXK37808.1"/>
    <property type="molecule type" value="Genomic_DNA"/>
</dbReference>
<reference evidence="2 3" key="1">
    <citation type="submission" date="2016-06" db="EMBL/GenBank/DDBJ databases">
        <title>Evolution of pathogenesis and genome organization in the Tremellales.</title>
        <authorList>
            <person name="Cuomo C."/>
            <person name="Litvintseva A."/>
            <person name="Heitman J."/>
            <person name="Chen Y."/>
            <person name="Sun S."/>
            <person name="Springer D."/>
            <person name="Dromer F."/>
            <person name="Young S."/>
            <person name="Zeng Q."/>
            <person name="Chapman S."/>
            <person name="Gujja S."/>
            <person name="Saif S."/>
            <person name="Birren B."/>
        </authorList>
    </citation>
    <scope>NUCLEOTIDE SEQUENCE [LARGE SCALE GENOMIC DNA]</scope>
    <source>
        <strain evidence="2 3">ATCC 28783</strain>
    </source>
</reference>
<evidence type="ECO:0000313" key="3">
    <source>
        <dbReference type="Proteomes" id="UP000289152"/>
    </source>
</evidence>
<protein>
    <recommendedName>
        <fullName evidence="1">FATC domain-containing protein</fullName>
    </recommendedName>
</protein>
<organism evidence="2 3">
    <name type="scientific">Tremella mesenterica</name>
    <name type="common">Jelly fungus</name>
    <dbReference type="NCBI Taxonomy" id="5217"/>
    <lineage>
        <taxon>Eukaryota</taxon>
        <taxon>Fungi</taxon>
        <taxon>Dikarya</taxon>
        <taxon>Basidiomycota</taxon>
        <taxon>Agaricomycotina</taxon>
        <taxon>Tremellomycetes</taxon>
        <taxon>Tremellales</taxon>
        <taxon>Tremellaceae</taxon>
        <taxon>Tremella</taxon>
    </lineage>
</organism>
<evidence type="ECO:0000313" key="2">
    <source>
        <dbReference type="EMBL" id="RXK37808.1"/>
    </source>
</evidence>
<dbReference type="InParanoid" id="A0A4Q1BJC1"/>
<name>A0A4Q1BJC1_TREME</name>
<dbReference type="OrthoDB" id="381190at2759"/>
<dbReference type="AlphaFoldDB" id="A0A4Q1BJC1"/>
<dbReference type="VEuPathDB" id="FungiDB:TREMEDRAFT_67963"/>